<evidence type="ECO:0000313" key="3">
    <source>
        <dbReference type="EMBL" id="KAI1510280.1"/>
    </source>
</evidence>
<protein>
    <submittedName>
        <fullName evidence="2">RTX toxins and related Ca2+-binding protein</fullName>
    </submittedName>
</protein>
<organism evidence="2 4">
    <name type="scientific">Pyrenophora tritici-repentis</name>
    <dbReference type="NCBI Taxonomy" id="45151"/>
    <lineage>
        <taxon>Eukaryota</taxon>
        <taxon>Fungi</taxon>
        <taxon>Dikarya</taxon>
        <taxon>Ascomycota</taxon>
        <taxon>Pezizomycotina</taxon>
        <taxon>Dothideomycetes</taxon>
        <taxon>Pleosporomycetidae</taxon>
        <taxon>Pleosporales</taxon>
        <taxon>Pleosporineae</taxon>
        <taxon>Pleosporaceae</taxon>
        <taxon>Pyrenophora</taxon>
    </lineage>
</organism>
<dbReference type="EMBL" id="NRDI02000017">
    <property type="protein sequence ID" value="KAI1510280.1"/>
    <property type="molecule type" value="Genomic_DNA"/>
</dbReference>
<reference evidence="3" key="3">
    <citation type="journal article" date="2022" name="bioRxiv">
        <title>A global pangenome for the wheat fungal pathogen Pyrenophora tritici-repentis and prediction of effector protein structural homology.</title>
        <authorList>
            <person name="Moolhuijzen P."/>
            <person name="See P.T."/>
            <person name="Shi G."/>
            <person name="Powell H.R."/>
            <person name="Cockram J."/>
            <person name="Jorgensen L.N."/>
            <person name="Benslimane H."/>
            <person name="Strelkov S.E."/>
            <person name="Turner J."/>
            <person name="Liu Z."/>
            <person name="Moffat C.S."/>
        </authorList>
    </citation>
    <scope>NUCLEOTIDE SEQUENCE</scope>
    <source>
        <strain evidence="3">86-124</strain>
    </source>
</reference>
<dbReference type="EMBL" id="NQIK02000006">
    <property type="protein sequence ID" value="KAF7569609.1"/>
    <property type="molecule type" value="Genomic_DNA"/>
</dbReference>
<keyword evidence="5" id="KW-1185">Reference proteome</keyword>
<feature type="compositionally biased region" description="Basic and acidic residues" evidence="1">
    <location>
        <begin position="210"/>
        <end position="220"/>
    </location>
</feature>
<dbReference type="Proteomes" id="UP000249757">
    <property type="component" value="Unassembled WGS sequence"/>
</dbReference>
<reference evidence="5" key="4">
    <citation type="journal article" date="2022" name="Microb. Genom.">
        <title>A global pangenome for the wheat fungal pathogen Pyrenophora tritici-repentis and prediction of effector protein structural homology.</title>
        <authorList>
            <person name="Moolhuijzen P.M."/>
            <person name="See P.T."/>
            <person name="Shi G."/>
            <person name="Powell H.R."/>
            <person name="Cockram J."/>
            <person name="Jorgensen L.N."/>
            <person name="Benslimane H."/>
            <person name="Strelkov S.E."/>
            <person name="Turner J."/>
            <person name="Liu Z."/>
            <person name="Moffat C.S."/>
        </authorList>
    </citation>
    <scope>NUCLEOTIDE SEQUENCE [LARGE SCALE GENOMIC DNA]</scope>
</reference>
<evidence type="ECO:0000313" key="4">
    <source>
        <dbReference type="Proteomes" id="UP000245464"/>
    </source>
</evidence>
<reference evidence="2 4" key="1">
    <citation type="journal article" date="2018" name="BMC Genomics">
        <title>Comparative genomics of the wheat fungal pathogen Pyrenophora tritici-repentis reveals chromosomal variations and genome plasticity.</title>
        <authorList>
            <person name="Moolhuijzen P."/>
            <person name="See P.T."/>
            <person name="Hane J.K."/>
            <person name="Shi G."/>
            <person name="Liu Z."/>
            <person name="Oliver R.P."/>
            <person name="Moffat C.S."/>
        </authorList>
    </citation>
    <scope>NUCLEOTIDE SEQUENCE [LARGE SCALE GENOMIC DNA]</scope>
    <source>
        <strain evidence="2">M4</strain>
    </source>
</reference>
<accession>A0A834RTX9</accession>
<evidence type="ECO:0000313" key="2">
    <source>
        <dbReference type="EMBL" id="KAF7569609.1"/>
    </source>
</evidence>
<evidence type="ECO:0000256" key="1">
    <source>
        <dbReference type="SAM" id="MobiDB-lite"/>
    </source>
</evidence>
<evidence type="ECO:0000313" key="5">
    <source>
        <dbReference type="Proteomes" id="UP000249757"/>
    </source>
</evidence>
<comment type="caution">
    <text evidence="2">The sequence shown here is derived from an EMBL/GenBank/DDBJ whole genome shotgun (WGS) entry which is preliminary data.</text>
</comment>
<dbReference type="Proteomes" id="UP000245464">
    <property type="component" value="Chromosome 6"/>
</dbReference>
<dbReference type="OrthoDB" id="10668965at2759"/>
<feature type="compositionally biased region" description="Gly residues" evidence="1">
    <location>
        <begin position="324"/>
        <end position="334"/>
    </location>
</feature>
<reference evidence="3" key="2">
    <citation type="submission" date="2021-05" db="EMBL/GenBank/DDBJ databases">
        <authorList>
            <person name="Moolhuijzen P.M."/>
            <person name="Moffat C.S."/>
        </authorList>
    </citation>
    <scope>NUCLEOTIDE SEQUENCE</scope>
    <source>
        <strain evidence="3">86-124</strain>
    </source>
</reference>
<proteinExistence type="predicted"/>
<name>A0A834RTX9_9PLEO</name>
<feature type="region of interest" description="Disordered" evidence="1">
    <location>
        <begin position="322"/>
        <end position="345"/>
    </location>
</feature>
<sequence length="345" mass="35055">MAAVAIPAVSAAPVASPAHLATNDMGTGLGKLVDGIAKTTRLNRRATLGESKGGILDAIFGGSGDGVVNEPIKGSRDGGLDGILGGSGGGTLDGIIGGSGGIFKRQEGPSGAGDGDLDGILGDDTFDNALGGSGNGGLDNALRGSGGGTLGGILGGLGIFERQEGAAGKNGKFGIKRTDIGEHEEEAGIDEFEDIVDELLGSLDGEEKDEEHTKPVEHTKPMGQKYPTQMKRTEHKMAAAGEYDEVANELPVNDLGEGLEDLADELAGMADDDEEEETETMPHWNGPAHAEADAVMKAAVMKRQEDEEIDELLAFIAELTQGASGNGEGNGGLTGNLPVEGLLSG</sequence>
<gene>
    <name evidence="3" type="ORF">Ptr86124_010726</name>
    <name evidence="2" type="ORF">PtrM4_120240</name>
</gene>
<dbReference type="AlphaFoldDB" id="A0A834RTX9"/>
<feature type="region of interest" description="Disordered" evidence="1">
    <location>
        <begin position="205"/>
        <end position="224"/>
    </location>
</feature>